<dbReference type="Pfam" id="PF03415">
    <property type="entry name" value="Peptidase_C11"/>
    <property type="match status" value="1"/>
</dbReference>
<evidence type="ECO:0000313" key="1">
    <source>
        <dbReference type="EMBL" id="MBC5617316.1"/>
    </source>
</evidence>
<dbReference type="PROSITE" id="PS51257">
    <property type="entry name" value="PROKAR_LIPOPROTEIN"/>
    <property type="match status" value="1"/>
</dbReference>
<dbReference type="EMBL" id="JACOOK010000005">
    <property type="protein sequence ID" value="MBC5617316.1"/>
    <property type="molecule type" value="Genomic_DNA"/>
</dbReference>
<proteinExistence type="predicted"/>
<evidence type="ECO:0008006" key="3">
    <source>
        <dbReference type="Google" id="ProtNLM"/>
    </source>
</evidence>
<dbReference type="PANTHER" id="PTHR37835:SF1">
    <property type="entry name" value="ALPHA-CLOSTRIPAIN"/>
    <property type="match status" value="1"/>
</dbReference>
<dbReference type="Proteomes" id="UP000636891">
    <property type="component" value="Unassembled WGS sequence"/>
</dbReference>
<dbReference type="InterPro" id="IPR005077">
    <property type="entry name" value="Peptidase_C11"/>
</dbReference>
<comment type="caution">
    <text evidence="1">The sequence shown here is derived from an EMBL/GenBank/DDBJ whole genome shotgun (WGS) entry which is preliminary data.</text>
</comment>
<name>A0ABR7CNR3_9BACT</name>
<reference evidence="1 2" key="1">
    <citation type="submission" date="2020-08" db="EMBL/GenBank/DDBJ databases">
        <title>Genome public.</title>
        <authorList>
            <person name="Liu C."/>
            <person name="Sun Q."/>
        </authorList>
    </citation>
    <scope>NUCLEOTIDE SEQUENCE [LARGE SCALE GENOMIC DNA]</scope>
    <source>
        <strain evidence="1 2">New-7</strain>
    </source>
</reference>
<keyword evidence="2" id="KW-1185">Reference proteome</keyword>
<evidence type="ECO:0000313" key="2">
    <source>
        <dbReference type="Proteomes" id="UP000636891"/>
    </source>
</evidence>
<protein>
    <recommendedName>
        <fullName evidence="3">Clostripain</fullName>
    </recommendedName>
</protein>
<sequence length="400" mass="43972">MGKFYFSVLGLIACLFFSCGKNEDGGKIDPPPVKSGRTILVYMAADNNLVNSAWQNVDQMLVGMESIDGNLIVYIDPQGGTPQLLKIESGGKKTVVEEYAKENSASTSVLSRVIARTKALYPAESYGLVLWSHGLGWAPAGVIPKSYSADDLWRKDPNAPLTKWFAQDGANYIDISDLAGALPRDREFDFLLFDACFMGSVEALYELRNAAKYIIASPTEILSSGFSYDAILPELFADTPRFEEVCRLFVDYYRQSSSTWPYASVGLIKTDELDALAAAAKAFYASASPASADVSQVQYLERMQTHVFHDLLDYYSKIGGDAALYAAFAGQLRKTVVYEDHTEYVFSAYSGPGVGPFNMCVKLNTFCGLSTYVPRDLSALQLLQESYKETPWAKAVGIAY</sequence>
<organism evidence="1 2">
    <name type="scientific">Alistipes hominis</name>
    <dbReference type="NCBI Taxonomy" id="2763015"/>
    <lineage>
        <taxon>Bacteria</taxon>
        <taxon>Pseudomonadati</taxon>
        <taxon>Bacteroidota</taxon>
        <taxon>Bacteroidia</taxon>
        <taxon>Bacteroidales</taxon>
        <taxon>Rikenellaceae</taxon>
        <taxon>Alistipes</taxon>
    </lineage>
</organism>
<accession>A0ABR7CNR3</accession>
<dbReference type="RefSeq" id="WP_145996569.1">
    <property type="nucleotide sequence ID" value="NZ_JACOOK010000005.1"/>
</dbReference>
<dbReference type="PANTHER" id="PTHR37835">
    <property type="entry name" value="ALPHA-CLOSTRIPAIN"/>
    <property type="match status" value="1"/>
</dbReference>
<gene>
    <name evidence="1" type="ORF">H8S08_09865</name>
</gene>
<dbReference type="Gene3D" id="3.40.50.11970">
    <property type="match status" value="1"/>
</dbReference>